<dbReference type="PROSITE" id="PS51022">
    <property type="entry name" value="L27"/>
    <property type="match status" value="1"/>
</dbReference>
<feature type="coiled-coil region" evidence="1">
    <location>
        <begin position="4"/>
        <end position="80"/>
    </location>
</feature>
<feature type="domain" description="L27" evidence="2">
    <location>
        <begin position="1"/>
        <end position="58"/>
    </location>
</feature>
<sequence>EEERQQLLWELRKLQGSLEQSKQEARFLQEMLQQQSSQALRWQQLHQDSKQALATQEEELVVLKVELAFLKGELRKATEQVKGPSAQN</sequence>
<dbReference type="InterPro" id="IPR004172">
    <property type="entry name" value="L27_dom"/>
</dbReference>
<keyword evidence="4" id="KW-1185">Reference proteome</keyword>
<evidence type="ECO:0000313" key="3">
    <source>
        <dbReference type="EMBL" id="KFV19843.1"/>
    </source>
</evidence>
<gene>
    <name evidence="3" type="ORF">N340_08384</name>
</gene>
<accession>A0A093CZB3</accession>
<dbReference type="Proteomes" id="UP000053661">
    <property type="component" value="Unassembled WGS sequence"/>
</dbReference>
<keyword evidence="1" id="KW-0175">Coiled coil</keyword>
<dbReference type="AlphaFoldDB" id="A0A093CZB3"/>
<feature type="non-terminal residue" evidence="3">
    <location>
        <position position="1"/>
    </location>
</feature>
<feature type="non-terminal residue" evidence="3">
    <location>
        <position position="88"/>
    </location>
</feature>
<dbReference type="EMBL" id="KL473687">
    <property type="protein sequence ID" value="KFV19843.1"/>
    <property type="molecule type" value="Genomic_DNA"/>
</dbReference>
<name>A0A093CZB3_TAUER</name>
<evidence type="ECO:0000259" key="2">
    <source>
        <dbReference type="PROSITE" id="PS51022"/>
    </source>
</evidence>
<proteinExistence type="predicted"/>
<reference evidence="3 4" key="1">
    <citation type="submission" date="2014-04" db="EMBL/GenBank/DDBJ databases">
        <title>Genome evolution of avian class.</title>
        <authorList>
            <person name="Zhang G."/>
            <person name="Li C."/>
        </authorList>
    </citation>
    <scope>NUCLEOTIDE SEQUENCE [LARGE SCALE GENOMIC DNA]</scope>
    <source>
        <strain evidence="3">BGI_N340</strain>
    </source>
</reference>
<evidence type="ECO:0000313" key="4">
    <source>
        <dbReference type="Proteomes" id="UP000053661"/>
    </source>
</evidence>
<organism evidence="3 4">
    <name type="scientific">Tauraco erythrolophus</name>
    <name type="common">Red-crested turaco</name>
    <dbReference type="NCBI Taxonomy" id="121530"/>
    <lineage>
        <taxon>Eukaryota</taxon>
        <taxon>Metazoa</taxon>
        <taxon>Chordata</taxon>
        <taxon>Craniata</taxon>
        <taxon>Vertebrata</taxon>
        <taxon>Euteleostomi</taxon>
        <taxon>Archelosauria</taxon>
        <taxon>Archosauria</taxon>
        <taxon>Dinosauria</taxon>
        <taxon>Saurischia</taxon>
        <taxon>Theropoda</taxon>
        <taxon>Coelurosauria</taxon>
        <taxon>Aves</taxon>
        <taxon>Neognathae</taxon>
        <taxon>Neoaves</taxon>
        <taxon>Otidimorphae</taxon>
        <taxon>Musophagiformes</taxon>
        <taxon>Musophagidae</taxon>
        <taxon>Tauraco</taxon>
    </lineage>
</organism>
<evidence type="ECO:0000256" key="1">
    <source>
        <dbReference type="SAM" id="Coils"/>
    </source>
</evidence>
<protein>
    <recommendedName>
        <fullName evidence="2">L27 domain-containing protein</fullName>
    </recommendedName>
</protein>